<keyword evidence="6" id="KW-0408">Iron</keyword>
<keyword evidence="7" id="KW-0411">Iron-sulfur</keyword>
<dbReference type="EMBL" id="CADCVO010000166">
    <property type="protein sequence ID" value="CAA9479685.1"/>
    <property type="molecule type" value="Genomic_DNA"/>
</dbReference>
<reference evidence="12" key="1">
    <citation type="submission" date="2020-02" db="EMBL/GenBank/DDBJ databases">
        <authorList>
            <person name="Meier V. D."/>
        </authorList>
    </citation>
    <scope>NUCLEOTIDE SEQUENCE</scope>
    <source>
        <strain evidence="12">AVDCRST_MAG13</strain>
    </source>
</reference>
<evidence type="ECO:0000256" key="9">
    <source>
        <dbReference type="ARBA" id="ARBA00023295"/>
    </source>
</evidence>
<organism evidence="12">
    <name type="scientific">uncultured Solirubrobacteraceae bacterium</name>
    <dbReference type="NCBI Taxonomy" id="1162706"/>
    <lineage>
        <taxon>Bacteria</taxon>
        <taxon>Bacillati</taxon>
        <taxon>Actinomycetota</taxon>
        <taxon>Thermoleophilia</taxon>
        <taxon>Solirubrobacterales</taxon>
        <taxon>Solirubrobacteraceae</taxon>
        <taxon>environmental samples</taxon>
    </lineage>
</organism>
<evidence type="ECO:0000313" key="12">
    <source>
        <dbReference type="EMBL" id="CAA9479685.1"/>
    </source>
</evidence>
<dbReference type="InterPro" id="IPR044298">
    <property type="entry name" value="MIG/MutY"/>
</dbReference>
<evidence type="ECO:0000256" key="10">
    <source>
        <dbReference type="SAM" id="Phobius"/>
    </source>
</evidence>
<dbReference type="PANTHER" id="PTHR42944">
    <property type="entry name" value="ADENINE DNA GLYCOSYLASE"/>
    <property type="match status" value="1"/>
</dbReference>
<dbReference type="GO" id="GO:0034039">
    <property type="term" value="F:8-oxo-7,8-dihydroguanine DNA N-glycosylase activity"/>
    <property type="evidence" value="ECO:0007669"/>
    <property type="project" value="TreeGrafter"/>
</dbReference>
<keyword evidence="3" id="KW-0479">Metal-binding</keyword>
<keyword evidence="4" id="KW-0227">DNA damage</keyword>
<evidence type="ECO:0000256" key="8">
    <source>
        <dbReference type="ARBA" id="ARBA00023204"/>
    </source>
</evidence>
<dbReference type="GO" id="GO:0000701">
    <property type="term" value="F:purine-specific mismatch base pair DNA N-glycosylase activity"/>
    <property type="evidence" value="ECO:0007669"/>
    <property type="project" value="TreeGrafter"/>
</dbReference>
<name>A0A6J4RQZ2_9ACTN</name>
<gene>
    <name evidence="12" type="ORF">AVDCRST_MAG13-1081</name>
</gene>
<feature type="non-terminal residue" evidence="12">
    <location>
        <position position="77"/>
    </location>
</feature>
<keyword evidence="10" id="KW-0812">Transmembrane</keyword>
<evidence type="ECO:0000256" key="3">
    <source>
        <dbReference type="ARBA" id="ARBA00022723"/>
    </source>
</evidence>
<keyword evidence="5 12" id="KW-0378">Hydrolase</keyword>
<protein>
    <submittedName>
        <fullName evidence="12">A/G-specific adenine glycosylase</fullName>
        <ecNumber evidence="12">3.2.2.-</ecNumber>
    </submittedName>
</protein>
<feature type="transmembrane region" description="Helical" evidence="10">
    <location>
        <begin position="51"/>
        <end position="71"/>
    </location>
</feature>
<dbReference type="GO" id="GO:0006298">
    <property type="term" value="P:mismatch repair"/>
    <property type="evidence" value="ECO:0007669"/>
    <property type="project" value="TreeGrafter"/>
</dbReference>
<sequence>MGWYEAVRRPLPWRETTDPYAILVSEVMCQQTQVARVVPRYLAWLERWPTAGALAAAAPGAVVAAWVGLGYNRRALR</sequence>
<dbReference type="InterPro" id="IPR011257">
    <property type="entry name" value="DNA_glycosylase"/>
</dbReference>
<dbReference type="SUPFAM" id="SSF48150">
    <property type="entry name" value="DNA-glycosylase"/>
    <property type="match status" value="1"/>
</dbReference>
<dbReference type="Gene3D" id="1.10.340.30">
    <property type="entry name" value="Hypothetical protein, domain 2"/>
    <property type="match status" value="1"/>
</dbReference>
<evidence type="ECO:0000256" key="1">
    <source>
        <dbReference type="ARBA" id="ARBA00001966"/>
    </source>
</evidence>
<accession>A0A6J4RQZ2</accession>
<dbReference type="GO" id="GO:0035485">
    <property type="term" value="F:adenine/guanine mispair binding"/>
    <property type="evidence" value="ECO:0007669"/>
    <property type="project" value="TreeGrafter"/>
</dbReference>
<feature type="domain" description="HhH-GPD" evidence="11">
    <location>
        <begin position="24"/>
        <end position="75"/>
    </location>
</feature>
<evidence type="ECO:0000256" key="5">
    <source>
        <dbReference type="ARBA" id="ARBA00022801"/>
    </source>
</evidence>
<keyword evidence="10" id="KW-1133">Transmembrane helix</keyword>
<evidence type="ECO:0000259" key="11">
    <source>
        <dbReference type="Pfam" id="PF00730"/>
    </source>
</evidence>
<evidence type="ECO:0000256" key="7">
    <source>
        <dbReference type="ARBA" id="ARBA00023014"/>
    </source>
</evidence>
<dbReference type="GO" id="GO:0051536">
    <property type="term" value="F:iron-sulfur cluster binding"/>
    <property type="evidence" value="ECO:0007669"/>
    <property type="project" value="UniProtKB-KW"/>
</dbReference>
<dbReference type="GO" id="GO:0006284">
    <property type="term" value="P:base-excision repair"/>
    <property type="evidence" value="ECO:0007669"/>
    <property type="project" value="InterPro"/>
</dbReference>
<comment type="similarity">
    <text evidence="2">Belongs to the Nth/MutY family.</text>
</comment>
<keyword evidence="8" id="KW-0234">DNA repair</keyword>
<evidence type="ECO:0000256" key="6">
    <source>
        <dbReference type="ARBA" id="ARBA00023004"/>
    </source>
</evidence>
<dbReference type="PANTHER" id="PTHR42944:SF1">
    <property type="entry name" value="ADENINE DNA GLYCOSYLASE"/>
    <property type="match status" value="1"/>
</dbReference>
<dbReference type="GO" id="GO:0046872">
    <property type="term" value="F:metal ion binding"/>
    <property type="evidence" value="ECO:0007669"/>
    <property type="project" value="UniProtKB-KW"/>
</dbReference>
<dbReference type="AlphaFoldDB" id="A0A6J4RQZ2"/>
<keyword evidence="9 12" id="KW-0326">Glycosidase</keyword>
<dbReference type="EC" id="3.2.2.-" evidence="12"/>
<dbReference type="InterPro" id="IPR003265">
    <property type="entry name" value="HhH-GPD_domain"/>
</dbReference>
<keyword evidence="10" id="KW-0472">Membrane</keyword>
<proteinExistence type="inferred from homology"/>
<dbReference type="GO" id="GO:0032357">
    <property type="term" value="F:oxidized purine DNA binding"/>
    <property type="evidence" value="ECO:0007669"/>
    <property type="project" value="TreeGrafter"/>
</dbReference>
<comment type="cofactor">
    <cofactor evidence="1">
        <name>[4Fe-4S] cluster</name>
        <dbReference type="ChEBI" id="CHEBI:49883"/>
    </cofactor>
</comment>
<dbReference type="Pfam" id="PF00730">
    <property type="entry name" value="HhH-GPD"/>
    <property type="match status" value="1"/>
</dbReference>
<evidence type="ECO:0000256" key="4">
    <source>
        <dbReference type="ARBA" id="ARBA00022763"/>
    </source>
</evidence>
<evidence type="ECO:0000256" key="2">
    <source>
        <dbReference type="ARBA" id="ARBA00008343"/>
    </source>
</evidence>